<sequence length="118" mass="12360">MRLIPLIAVGLALTATAAIAAPPPPEAAEGLAVVKQHLKSPDKTMFSKVKVAANGDVCGNAHMGGGDDVAFMLTKATGALWVNEGPTEPYSFFTWDSAVTRSSERSAYQAWKACQKGP</sequence>
<dbReference type="Proteomes" id="UP001228905">
    <property type="component" value="Unassembled WGS sequence"/>
</dbReference>
<keyword evidence="1" id="KW-0732">Signal</keyword>
<feature type="chain" id="PRO_5046116981" evidence="1">
    <location>
        <begin position="21"/>
        <end position="118"/>
    </location>
</feature>
<proteinExistence type="predicted"/>
<organism evidence="2 3">
    <name type="scientific">Caulobacter ginsengisoli</name>
    <dbReference type="NCBI Taxonomy" id="400775"/>
    <lineage>
        <taxon>Bacteria</taxon>
        <taxon>Pseudomonadati</taxon>
        <taxon>Pseudomonadota</taxon>
        <taxon>Alphaproteobacteria</taxon>
        <taxon>Caulobacterales</taxon>
        <taxon>Caulobacteraceae</taxon>
        <taxon>Caulobacter</taxon>
    </lineage>
</organism>
<keyword evidence="3" id="KW-1185">Reference proteome</keyword>
<feature type="signal peptide" evidence="1">
    <location>
        <begin position="1"/>
        <end position="20"/>
    </location>
</feature>
<evidence type="ECO:0000313" key="2">
    <source>
        <dbReference type="EMBL" id="MDQ0462798.1"/>
    </source>
</evidence>
<evidence type="ECO:0000256" key="1">
    <source>
        <dbReference type="SAM" id="SignalP"/>
    </source>
</evidence>
<comment type="caution">
    <text evidence="2">The sequence shown here is derived from an EMBL/GenBank/DDBJ whole genome shotgun (WGS) entry which is preliminary data.</text>
</comment>
<evidence type="ECO:0000313" key="3">
    <source>
        <dbReference type="Proteomes" id="UP001228905"/>
    </source>
</evidence>
<reference evidence="2 3" key="1">
    <citation type="submission" date="2023-07" db="EMBL/GenBank/DDBJ databases">
        <title>Genomic Encyclopedia of Type Strains, Phase IV (KMG-IV): sequencing the most valuable type-strain genomes for metagenomic binning, comparative biology and taxonomic classification.</title>
        <authorList>
            <person name="Goeker M."/>
        </authorList>
    </citation>
    <scope>NUCLEOTIDE SEQUENCE [LARGE SCALE GENOMIC DNA]</scope>
    <source>
        <strain evidence="2 3">DSM 18695</strain>
    </source>
</reference>
<protein>
    <submittedName>
        <fullName evidence="2">Uncharacterized protein</fullName>
    </submittedName>
</protein>
<dbReference type="RefSeq" id="WP_307345646.1">
    <property type="nucleotide sequence ID" value="NZ_JAUSVS010000001.1"/>
</dbReference>
<gene>
    <name evidence="2" type="ORF">QO010_000546</name>
</gene>
<name>A0ABU0ILA7_9CAUL</name>
<dbReference type="EMBL" id="JAUSVS010000001">
    <property type="protein sequence ID" value="MDQ0462798.1"/>
    <property type="molecule type" value="Genomic_DNA"/>
</dbReference>
<accession>A0ABU0ILA7</accession>